<protein>
    <submittedName>
        <fullName evidence="1">Uncharacterized protein</fullName>
    </submittedName>
</protein>
<sequence>MSPGPDLLLLPSLSCRRSAVMEESRVYFYHLFLLERTEILTQRGTTPPGSEGFLRCHWFTLRTRHACPLALVDWSQIVLPGVNHREISQWDERVQAWRVCSP</sequence>
<comment type="caution">
    <text evidence="1">The sequence shown here is derived from an EMBL/GenBank/DDBJ whole genome shotgun (WGS) entry which is preliminary data.</text>
</comment>
<dbReference type="Proteomes" id="UP000518266">
    <property type="component" value="Unassembled WGS sequence"/>
</dbReference>
<name>A0A7J5X6Z1_DISMA</name>
<reference evidence="1 2" key="1">
    <citation type="submission" date="2020-03" db="EMBL/GenBank/DDBJ databases">
        <title>Dissostichus mawsoni Genome sequencing and assembly.</title>
        <authorList>
            <person name="Park H."/>
        </authorList>
    </citation>
    <scope>NUCLEOTIDE SEQUENCE [LARGE SCALE GENOMIC DNA]</scope>
    <source>
        <strain evidence="1">DM0001</strain>
        <tissue evidence="1">Muscle</tissue>
    </source>
</reference>
<keyword evidence="2" id="KW-1185">Reference proteome</keyword>
<gene>
    <name evidence="1" type="ORF">F7725_026072</name>
</gene>
<dbReference type="AlphaFoldDB" id="A0A7J5X6Z1"/>
<dbReference type="EMBL" id="JAAKFY010000027">
    <property type="protein sequence ID" value="KAF3832407.1"/>
    <property type="molecule type" value="Genomic_DNA"/>
</dbReference>
<organism evidence="1 2">
    <name type="scientific">Dissostichus mawsoni</name>
    <name type="common">Antarctic cod</name>
    <dbReference type="NCBI Taxonomy" id="36200"/>
    <lineage>
        <taxon>Eukaryota</taxon>
        <taxon>Metazoa</taxon>
        <taxon>Chordata</taxon>
        <taxon>Craniata</taxon>
        <taxon>Vertebrata</taxon>
        <taxon>Euteleostomi</taxon>
        <taxon>Actinopterygii</taxon>
        <taxon>Neopterygii</taxon>
        <taxon>Teleostei</taxon>
        <taxon>Neoteleostei</taxon>
        <taxon>Acanthomorphata</taxon>
        <taxon>Eupercaria</taxon>
        <taxon>Perciformes</taxon>
        <taxon>Notothenioidei</taxon>
        <taxon>Nototheniidae</taxon>
        <taxon>Dissostichus</taxon>
    </lineage>
</organism>
<evidence type="ECO:0000313" key="2">
    <source>
        <dbReference type="Proteomes" id="UP000518266"/>
    </source>
</evidence>
<proteinExistence type="predicted"/>
<evidence type="ECO:0000313" key="1">
    <source>
        <dbReference type="EMBL" id="KAF3832407.1"/>
    </source>
</evidence>
<feature type="non-terminal residue" evidence="1">
    <location>
        <position position="102"/>
    </location>
</feature>
<accession>A0A7J5X6Z1</accession>